<evidence type="ECO:0000259" key="7">
    <source>
        <dbReference type="PROSITE" id="PS50850"/>
    </source>
</evidence>
<evidence type="ECO:0000256" key="1">
    <source>
        <dbReference type="ARBA" id="ARBA00004141"/>
    </source>
</evidence>
<evidence type="ECO:0000256" key="4">
    <source>
        <dbReference type="ARBA" id="ARBA00022989"/>
    </source>
</evidence>
<dbReference type="Proteomes" id="UP000663827">
    <property type="component" value="Unassembled WGS sequence"/>
</dbReference>
<dbReference type="InterPro" id="IPR011701">
    <property type="entry name" value="MFS"/>
</dbReference>
<keyword evidence="3 6" id="KW-0812">Transmembrane</keyword>
<evidence type="ECO:0000256" key="3">
    <source>
        <dbReference type="ARBA" id="ARBA00022692"/>
    </source>
</evidence>
<dbReference type="PANTHER" id="PTHR42718:SF9">
    <property type="entry name" value="MAJOR FACILITATOR SUPERFAMILY MULTIDRUG TRANSPORTER MFSC"/>
    <property type="match status" value="1"/>
</dbReference>
<feature type="transmembrane region" description="Helical" evidence="6">
    <location>
        <begin position="83"/>
        <end position="100"/>
    </location>
</feature>
<dbReference type="AlphaFoldDB" id="A0A8H3E598"/>
<dbReference type="PROSITE" id="PS50850">
    <property type="entry name" value="MFS"/>
    <property type="match status" value="1"/>
</dbReference>
<feature type="transmembrane region" description="Helical" evidence="6">
    <location>
        <begin position="44"/>
        <end position="71"/>
    </location>
</feature>
<gene>
    <name evidence="8" type="ORF">RDB_LOCUS149805</name>
</gene>
<evidence type="ECO:0000313" key="9">
    <source>
        <dbReference type="Proteomes" id="UP000663827"/>
    </source>
</evidence>
<dbReference type="Gene3D" id="1.20.1250.20">
    <property type="entry name" value="MFS general substrate transporter like domains"/>
    <property type="match status" value="1"/>
</dbReference>
<comment type="caution">
    <text evidence="8">The sequence shown here is derived from an EMBL/GenBank/DDBJ whole genome shotgun (WGS) entry which is preliminary data.</text>
</comment>
<comment type="subcellular location">
    <subcellularLocation>
        <location evidence="1">Membrane</location>
        <topology evidence="1">Multi-pass membrane protein</topology>
    </subcellularLocation>
</comment>
<dbReference type="PANTHER" id="PTHR42718">
    <property type="entry name" value="MAJOR FACILITATOR SUPERFAMILY MULTIDRUG TRANSPORTER MFSC"/>
    <property type="match status" value="1"/>
</dbReference>
<dbReference type="SUPFAM" id="SSF103473">
    <property type="entry name" value="MFS general substrate transporter"/>
    <property type="match status" value="1"/>
</dbReference>
<name>A0A8H3E598_9AGAM</name>
<keyword evidence="4 6" id="KW-1133">Transmembrane helix</keyword>
<evidence type="ECO:0000256" key="6">
    <source>
        <dbReference type="SAM" id="Phobius"/>
    </source>
</evidence>
<sequence length="187" mass="19893">METPKDTEFTSTPTLVVNHNVEKESILSGLEVTALANVKPLRKYILLAVFCLGQFLETMNTAAIFPALPAISHQVGLTESDSVWLLAAYQATFASFLLISGRISDVYSPKPVFIFGTAFFGFASLGGGFVNDKIPLLVLRALQGIGASLTIPASLNLIVQMFPDPREQSRAIGLFGATGATGNAVLS</sequence>
<dbReference type="EMBL" id="CAJNJQ010004269">
    <property type="protein sequence ID" value="CAE7209578.1"/>
    <property type="molecule type" value="Genomic_DNA"/>
</dbReference>
<dbReference type="InterPro" id="IPR036259">
    <property type="entry name" value="MFS_trans_sf"/>
</dbReference>
<reference evidence="8" key="1">
    <citation type="submission" date="2021-01" db="EMBL/GenBank/DDBJ databases">
        <authorList>
            <person name="Kaushik A."/>
        </authorList>
    </citation>
    <scope>NUCLEOTIDE SEQUENCE</scope>
    <source>
        <strain evidence="8">AG5</strain>
    </source>
</reference>
<keyword evidence="5 6" id="KW-0472">Membrane</keyword>
<dbReference type="InterPro" id="IPR020846">
    <property type="entry name" value="MFS_dom"/>
</dbReference>
<evidence type="ECO:0000256" key="2">
    <source>
        <dbReference type="ARBA" id="ARBA00022448"/>
    </source>
</evidence>
<evidence type="ECO:0000256" key="5">
    <source>
        <dbReference type="ARBA" id="ARBA00023136"/>
    </source>
</evidence>
<protein>
    <recommendedName>
        <fullName evidence="7">Major facilitator superfamily (MFS) profile domain-containing protein</fullName>
    </recommendedName>
</protein>
<organism evidence="8 9">
    <name type="scientific">Rhizoctonia solani</name>
    <dbReference type="NCBI Taxonomy" id="456999"/>
    <lineage>
        <taxon>Eukaryota</taxon>
        <taxon>Fungi</taxon>
        <taxon>Dikarya</taxon>
        <taxon>Basidiomycota</taxon>
        <taxon>Agaricomycotina</taxon>
        <taxon>Agaricomycetes</taxon>
        <taxon>Cantharellales</taxon>
        <taxon>Ceratobasidiaceae</taxon>
        <taxon>Rhizoctonia</taxon>
    </lineage>
</organism>
<proteinExistence type="predicted"/>
<dbReference type="GO" id="GO:0022857">
    <property type="term" value="F:transmembrane transporter activity"/>
    <property type="evidence" value="ECO:0007669"/>
    <property type="project" value="InterPro"/>
</dbReference>
<dbReference type="Pfam" id="PF07690">
    <property type="entry name" value="MFS_1"/>
    <property type="match status" value="1"/>
</dbReference>
<accession>A0A8H3E598</accession>
<evidence type="ECO:0000313" key="8">
    <source>
        <dbReference type="EMBL" id="CAE7209578.1"/>
    </source>
</evidence>
<dbReference type="GO" id="GO:0016020">
    <property type="term" value="C:membrane"/>
    <property type="evidence" value="ECO:0007669"/>
    <property type="project" value="UniProtKB-SubCell"/>
</dbReference>
<feature type="transmembrane region" description="Helical" evidence="6">
    <location>
        <begin position="112"/>
        <end position="131"/>
    </location>
</feature>
<keyword evidence="2" id="KW-0813">Transport</keyword>
<feature type="domain" description="Major facilitator superfamily (MFS) profile" evidence="7">
    <location>
        <begin position="46"/>
        <end position="187"/>
    </location>
</feature>